<evidence type="ECO:0000313" key="2">
    <source>
        <dbReference type="Proteomes" id="UP000297447"/>
    </source>
</evidence>
<keyword evidence="2" id="KW-1185">Reference proteome</keyword>
<dbReference type="PANTHER" id="PTHR38479:SF2">
    <property type="entry name" value="WINGED HELIX DNA-BINDING DOMAIN-CONTAINING PROTEIN"/>
    <property type="match status" value="1"/>
</dbReference>
<dbReference type="EMBL" id="SOHE01000088">
    <property type="protein sequence ID" value="TFD45139.1"/>
    <property type="molecule type" value="Genomic_DNA"/>
</dbReference>
<protein>
    <submittedName>
        <fullName evidence="1">Winged helix DNA-binding domain-containing protein</fullName>
    </submittedName>
</protein>
<name>A0A4R8ZTD6_9MICO</name>
<proteinExistence type="predicted"/>
<dbReference type="OrthoDB" id="9148135at2"/>
<organism evidence="1 2">
    <name type="scientific">Cryobacterium frigoriphilum</name>
    <dbReference type="NCBI Taxonomy" id="1259150"/>
    <lineage>
        <taxon>Bacteria</taxon>
        <taxon>Bacillati</taxon>
        <taxon>Actinomycetota</taxon>
        <taxon>Actinomycetes</taxon>
        <taxon>Micrococcales</taxon>
        <taxon>Microbacteriaceae</taxon>
        <taxon>Cryobacterium</taxon>
    </lineage>
</organism>
<comment type="caution">
    <text evidence="1">The sequence shown here is derived from an EMBL/GenBank/DDBJ whole genome shotgun (WGS) entry which is preliminary data.</text>
</comment>
<reference evidence="1 2" key="1">
    <citation type="submission" date="2019-03" db="EMBL/GenBank/DDBJ databases">
        <title>Genomics of glacier-inhabiting Cryobacterium strains.</title>
        <authorList>
            <person name="Liu Q."/>
            <person name="Xin Y.-H."/>
        </authorList>
    </citation>
    <scope>NUCLEOTIDE SEQUENCE [LARGE SCALE GENOMIC DNA]</scope>
    <source>
        <strain evidence="1 2">Hh14</strain>
    </source>
</reference>
<sequence>MTAKRTFSTSVSTMTVDAGSSIASSIRRDTIVPLRATASPTDVARLRLLSHGLADAAPTGPLAAVERLLAVQAQDFAASKWALGVRSPGTTITDVETALNTGQIVRSWPMRGTLHLVPAAELHWMLRLSAPRQVAGAATIHARLGLTPQLLERARQIAIEALHGGRQLSRIEFLALLERHDISTAQQRGYHTIWFLALTGTLCWGPQVGTQQALTLLDEWVPQPRRLERDESLGEFALRYFAGHGPATLADFTGWSGLTLTDARIGLAVARPALTEVSIRSGQADSAPMYFRDTAFSDTAFSDTGTNTAVGAGGPPRQRSSVLALPGFDEYFIGYRDRSAIIDDALVTRVVPGKNGIFLPLLVSAGRVVGTWRKKASTRAITVTPQPFAALTVRQQAGLRRGIRDYARFLGLEANLSGLA</sequence>
<accession>A0A4R8ZTD6</accession>
<dbReference type="GO" id="GO:0003677">
    <property type="term" value="F:DNA binding"/>
    <property type="evidence" value="ECO:0007669"/>
    <property type="project" value="UniProtKB-KW"/>
</dbReference>
<dbReference type="AlphaFoldDB" id="A0A4R8ZTD6"/>
<dbReference type="Proteomes" id="UP000297447">
    <property type="component" value="Unassembled WGS sequence"/>
</dbReference>
<evidence type="ECO:0000313" key="1">
    <source>
        <dbReference type="EMBL" id="TFD45139.1"/>
    </source>
</evidence>
<keyword evidence="1" id="KW-0238">DNA-binding</keyword>
<dbReference type="PANTHER" id="PTHR38479">
    <property type="entry name" value="LMO0824 PROTEIN"/>
    <property type="match status" value="1"/>
</dbReference>
<gene>
    <name evidence="1" type="ORF">E3T55_19125</name>
</gene>
<dbReference type="InterPro" id="IPR009351">
    <property type="entry name" value="AlkZ-like"/>
</dbReference>
<dbReference type="Pfam" id="PF06224">
    <property type="entry name" value="AlkZ-like"/>
    <property type="match status" value="1"/>
</dbReference>